<dbReference type="Ensembl" id="ENSOART00020076920.1">
    <property type="protein sequence ID" value="ENSOARP00020055742.1"/>
    <property type="gene ID" value="ENSOARG00020013189.2"/>
</dbReference>
<evidence type="ECO:0000313" key="1">
    <source>
        <dbReference type="Ensembl" id="ENSOARP00020055742.1"/>
    </source>
</evidence>
<organism evidence="1">
    <name type="scientific">Ovis aries</name>
    <name type="common">Sheep</name>
    <dbReference type="NCBI Taxonomy" id="9940"/>
    <lineage>
        <taxon>Eukaryota</taxon>
        <taxon>Metazoa</taxon>
        <taxon>Chordata</taxon>
        <taxon>Craniata</taxon>
        <taxon>Vertebrata</taxon>
        <taxon>Euteleostomi</taxon>
        <taxon>Mammalia</taxon>
        <taxon>Eutheria</taxon>
        <taxon>Laurasiatheria</taxon>
        <taxon>Artiodactyla</taxon>
        <taxon>Ruminantia</taxon>
        <taxon>Pecora</taxon>
        <taxon>Bovidae</taxon>
        <taxon>Caprinae</taxon>
        <taxon>Ovis</taxon>
    </lineage>
</organism>
<proteinExistence type="predicted"/>
<reference evidence="1" key="3">
    <citation type="submission" date="2025-09" db="UniProtKB">
        <authorList>
            <consortium name="Ensembl"/>
        </authorList>
    </citation>
    <scope>IDENTIFICATION</scope>
</reference>
<name>A0AC11EAB4_SHEEP</name>
<accession>A0AC11EAB4</accession>
<protein>
    <submittedName>
        <fullName evidence="1">Uncharacterized protein</fullName>
    </submittedName>
</protein>
<reference evidence="1" key="2">
    <citation type="submission" date="2025-08" db="UniProtKB">
        <authorList>
            <consortium name="Ensembl"/>
        </authorList>
    </citation>
    <scope>IDENTIFICATION</scope>
</reference>
<reference evidence="1" key="1">
    <citation type="submission" date="2020-11" db="EMBL/GenBank/DDBJ databases">
        <authorList>
            <person name="Davenport K.M."/>
            <person name="Bickhart D.M."/>
            <person name="Smith T.P.L."/>
            <person name="Murdoch B.M."/>
            <person name="Rosen B.D."/>
        </authorList>
    </citation>
    <scope>NUCLEOTIDE SEQUENCE [LARGE SCALE GENOMIC DNA]</scope>
    <source>
        <strain evidence="1">OAR_USU_Benz2616</strain>
    </source>
</reference>
<sequence>EPGALFLQGPHFLLLVGSQLQPEGRTGRPRAPRTCAQQRVLPVLQVSAERLHAPALQVVPASLCLTFLLPRALGDLSRRVRRGPGAQVLVQGDVISAVVGELLIPAPESPVRSHFAAVHLLEGVRP</sequence>